<dbReference type="Gene3D" id="2.30.330.10">
    <property type="entry name" value="SpoA-like"/>
    <property type="match status" value="1"/>
</dbReference>
<dbReference type="PANTHER" id="PTHR30034:SF5">
    <property type="entry name" value="SECRETION SYSTEM APPARATUS PROTEIN SSAQ"/>
    <property type="match status" value="1"/>
</dbReference>
<organism evidence="4 5">
    <name type="scientific">Pseudoduganella violacea</name>
    <dbReference type="NCBI Taxonomy" id="1715466"/>
    <lineage>
        <taxon>Bacteria</taxon>
        <taxon>Pseudomonadati</taxon>
        <taxon>Pseudomonadota</taxon>
        <taxon>Betaproteobacteria</taxon>
        <taxon>Burkholderiales</taxon>
        <taxon>Oxalobacteraceae</taxon>
        <taxon>Telluria group</taxon>
        <taxon>Pseudoduganella</taxon>
    </lineage>
</organism>
<evidence type="ECO:0000256" key="2">
    <source>
        <dbReference type="SAM" id="MobiDB-lite"/>
    </source>
</evidence>
<evidence type="ECO:0000313" key="5">
    <source>
        <dbReference type="Proteomes" id="UP000541535"/>
    </source>
</evidence>
<dbReference type="Proteomes" id="UP000541535">
    <property type="component" value="Unassembled WGS sequence"/>
</dbReference>
<keyword evidence="5" id="KW-1185">Reference proteome</keyword>
<dbReference type="InterPro" id="IPR001172">
    <property type="entry name" value="FliN_T3SS_HrcQb"/>
</dbReference>
<protein>
    <submittedName>
        <fullName evidence="4">Type III secretion protein Q</fullName>
    </submittedName>
</protein>
<dbReference type="GO" id="GO:0030254">
    <property type="term" value="P:protein secretion by the type III secretion system"/>
    <property type="evidence" value="ECO:0007669"/>
    <property type="project" value="InterPro"/>
</dbReference>
<comment type="similarity">
    <text evidence="1">Belongs to the FliN/MopA/SpaO family.</text>
</comment>
<dbReference type="GO" id="GO:0003774">
    <property type="term" value="F:cytoskeletal motor activity"/>
    <property type="evidence" value="ECO:0007669"/>
    <property type="project" value="InterPro"/>
</dbReference>
<proteinExistence type="inferred from homology"/>
<feature type="compositionally biased region" description="Low complexity" evidence="2">
    <location>
        <begin position="261"/>
        <end position="270"/>
    </location>
</feature>
<accession>A0A7W5FWK3</accession>
<reference evidence="4 5" key="1">
    <citation type="submission" date="2020-08" db="EMBL/GenBank/DDBJ databases">
        <title>Genomic Encyclopedia of Type Strains, Phase III (KMG-III): the genomes of soil and plant-associated and newly described type strains.</title>
        <authorList>
            <person name="Whitman W."/>
        </authorList>
    </citation>
    <scope>NUCLEOTIDE SEQUENCE [LARGE SCALE GENOMIC DNA]</scope>
    <source>
        <strain evidence="4 5">CECT 8897</strain>
    </source>
</reference>
<dbReference type="RefSeq" id="WP_183443623.1">
    <property type="nucleotide sequence ID" value="NZ_JACHXD010000022.1"/>
</dbReference>
<dbReference type="InterPro" id="IPR001543">
    <property type="entry name" value="FliN-like_C"/>
</dbReference>
<gene>
    <name evidence="4" type="ORF">FHS03_005036</name>
</gene>
<sequence>MAESEVLPAAPTRPARWQRSAVSAAYAELSRRVAGGVCCRHDALTLRLDWAGAPDATPPGAALCLDGPAGPLWLDDGAALLHGLSGIDPQATASAPAAQREWLDAALLGRLARTPLAPLRALQRDAVAPPQLLPLHLSLSDGAHMTATIARASPQTWLALLNHGAWHAPGVPWLALAQLPVVLPVRAAAHRLPLAALQTLAPGDVILPDAPRFDIHGVGSLSLGGQLIQVRYGAPGLLTILSMEMQLNQDSEEVGEQSSQPLAAPQAAAMEEAPADAAPTLADATLEQLPLALSFELGVLSLTLGQLRTLAAGAVLQLEQGSADSIAIRCSGRELGRGEAVDVDGRLGIRITSWSAAC</sequence>
<name>A0A7W5FWK3_9BURK</name>
<dbReference type="NCBIfam" id="TIGR02551">
    <property type="entry name" value="SpaO_YscQ"/>
    <property type="match status" value="1"/>
</dbReference>
<dbReference type="Pfam" id="PF01052">
    <property type="entry name" value="FliMN_C"/>
    <property type="match status" value="1"/>
</dbReference>
<dbReference type="GO" id="GO:0009425">
    <property type="term" value="C:bacterial-type flagellum basal body"/>
    <property type="evidence" value="ECO:0007669"/>
    <property type="project" value="InterPro"/>
</dbReference>
<feature type="region of interest" description="Disordered" evidence="2">
    <location>
        <begin position="249"/>
        <end position="270"/>
    </location>
</feature>
<evidence type="ECO:0000313" key="4">
    <source>
        <dbReference type="EMBL" id="MBB3121941.1"/>
    </source>
</evidence>
<dbReference type="GO" id="GO:0071978">
    <property type="term" value="P:bacterial-type flagellum-dependent swarming motility"/>
    <property type="evidence" value="ECO:0007669"/>
    <property type="project" value="TreeGrafter"/>
</dbReference>
<dbReference type="PANTHER" id="PTHR30034">
    <property type="entry name" value="FLAGELLAR MOTOR SWITCH PROTEIN FLIM"/>
    <property type="match status" value="1"/>
</dbReference>
<dbReference type="EMBL" id="JACHXD010000022">
    <property type="protein sequence ID" value="MBB3121941.1"/>
    <property type="molecule type" value="Genomic_DNA"/>
</dbReference>
<dbReference type="PRINTS" id="PR00956">
    <property type="entry name" value="FLGMOTORFLIN"/>
</dbReference>
<dbReference type="InterPro" id="IPR036429">
    <property type="entry name" value="SpoA-like_sf"/>
</dbReference>
<feature type="domain" description="Flagellar motor switch protein FliN-like C-terminal" evidence="3">
    <location>
        <begin position="286"/>
        <end position="354"/>
    </location>
</feature>
<comment type="caution">
    <text evidence="4">The sequence shown here is derived from an EMBL/GenBank/DDBJ whole genome shotgun (WGS) entry which is preliminary data.</text>
</comment>
<dbReference type="AlphaFoldDB" id="A0A7W5FWK3"/>
<dbReference type="SUPFAM" id="SSF101801">
    <property type="entry name" value="Surface presentation of antigens (SPOA)"/>
    <property type="match status" value="1"/>
</dbReference>
<dbReference type="GO" id="GO:0050918">
    <property type="term" value="P:positive chemotaxis"/>
    <property type="evidence" value="ECO:0007669"/>
    <property type="project" value="TreeGrafter"/>
</dbReference>
<dbReference type="InterPro" id="IPR013385">
    <property type="entry name" value="T3SS_SpaO/YscQ/SpaO"/>
</dbReference>
<evidence type="ECO:0000259" key="3">
    <source>
        <dbReference type="Pfam" id="PF01052"/>
    </source>
</evidence>
<evidence type="ECO:0000256" key="1">
    <source>
        <dbReference type="ARBA" id="ARBA00009226"/>
    </source>
</evidence>